<comment type="function">
    <text evidence="7">The glycine cleavage system catalyzes the degradation of glycine.</text>
</comment>
<dbReference type="PIRSF" id="PIRSF006487">
    <property type="entry name" value="GcvT"/>
    <property type="match status" value="1"/>
</dbReference>
<evidence type="ECO:0000259" key="10">
    <source>
        <dbReference type="Pfam" id="PF08669"/>
    </source>
</evidence>
<evidence type="ECO:0000256" key="3">
    <source>
        <dbReference type="ARBA" id="ARBA00022576"/>
    </source>
</evidence>
<dbReference type="Gene3D" id="2.40.30.110">
    <property type="entry name" value="Aminomethyltransferase beta-barrel domains"/>
    <property type="match status" value="1"/>
</dbReference>
<sequence>MSQRTPLYDIHQANGARMVDYHGWALPLHYGSQLNEHHAVRDKAGLFDVSHMVITDLSGGARSLLRRLLANDVAKLDGKQGKALYSCLLNEQGGVIDDLIVYHCGSDSYRIISNAATRERVMEILQSEAARESVEVRPRDELALIAIQGPQAATAVEAIFGEEAQGVLELKLFASANLGDYFFGRTGYTGEDGFEIALPAADASQLWQSLIEQGAQPCGLGARDSLRLEAGLNLNGNEMDERTSPLEAGLAWTVAWEPTDRDFIGRTALEQQRQSGPAMKQVGLVVEGRAPARSGYEVRTDAGAGIVTSGGHAPTVGGPIALAKVPSTTTAEQATVIIRGREVGARIVEPVFVRNGKVLV</sequence>
<evidence type="ECO:0000256" key="7">
    <source>
        <dbReference type="HAMAP-Rule" id="MF_00259"/>
    </source>
</evidence>
<keyword evidence="3 7" id="KW-0032">Aminotransferase</keyword>
<dbReference type="PANTHER" id="PTHR43757">
    <property type="entry name" value="AMINOMETHYLTRANSFERASE"/>
    <property type="match status" value="1"/>
</dbReference>
<accession>A0A0X8X6X4</accession>
<evidence type="ECO:0000313" key="12">
    <source>
        <dbReference type="Proteomes" id="UP000218890"/>
    </source>
</evidence>
<dbReference type="OrthoDB" id="9774591at2"/>
<dbReference type="InterPro" id="IPR029043">
    <property type="entry name" value="GcvT/YgfZ_C"/>
</dbReference>
<proteinExistence type="inferred from homology"/>
<dbReference type="GO" id="GO:0005960">
    <property type="term" value="C:glycine cleavage complex"/>
    <property type="evidence" value="ECO:0007669"/>
    <property type="project" value="InterPro"/>
</dbReference>
<dbReference type="FunFam" id="4.10.1250.10:FF:000001">
    <property type="entry name" value="Aminomethyltransferase"/>
    <property type="match status" value="1"/>
</dbReference>
<dbReference type="RefSeq" id="WP_096406909.1">
    <property type="nucleotide sequence ID" value="NZ_AP017372.2"/>
</dbReference>
<protein>
    <recommendedName>
        <fullName evidence="2 7">Aminomethyltransferase</fullName>
        <ecNumber evidence="2 7">2.1.2.10</ecNumber>
    </recommendedName>
    <alternativeName>
        <fullName evidence="5 7">Glycine cleavage system T protein</fullName>
    </alternativeName>
</protein>
<dbReference type="Pfam" id="PF08669">
    <property type="entry name" value="GCV_T_C"/>
    <property type="match status" value="1"/>
</dbReference>
<evidence type="ECO:0000313" key="11">
    <source>
        <dbReference type="EMBL" id="BAU56705.2"/>
    </source>
</evidence>
<dbReference type="EMBL" id="AP017372">
    <property type="protein sequence ID" value="BAU56705.2"/>
    <property type="molecule type" value="Genomic_DNA"/>
</dbReference>
<dbReference type="GO" id="GO:0008483">
    <property type="term" value="F:transaminase activity"/>
    <property type="evidence" value="ECO:0007669"/>
    <property type="project" value="UniProtKB-KW"/>
</dbReference>
<dbReference type="InterPro" id="IPR022903">
    <property type="entry name" value="GcvT_bac"/>
</dbReference>
<dbReference type="InterPro" id="IPR028896">
    <property type="entry name" value="GcvT/YgfZ/DmdA"/>
</dbReference>
<dbReference type="InterPro" id="IPR006222">
    <property type="entry name" value="GCVT_N"/>
</dbReference>
<keyword evidence="12" id="KW-1185">Reference proteome</keyword>
<evidence type="ECO:0000259" key="9">
    <source>
        <dbReference type="Pfam" id="PF01571"/>
    </source>
</evidence>
<keyword evidence="4 7" id="KW-0808">Transferase</keyword>
<evidence type="ECO:0000256" key="1">
    <source>
        <dbReference type="ARBA" id="ARBA00008609"/>
    </source>
</evidence>
<dbReference type="GO" id="GO:0032259">
    <property type="term" value="P:methylation"/>
    <property type="evidence" value="ECO:0007669"/>
    <property type="project" value="UniProtKB-KW"/>
</dbReference>
<dbReference type="AlphaFoldDB" id="A0A0X8X6X4"/>
<dbReference type="PANTHER" id="PTHR43757:SF2">
    <property type="entry name" value="AMINOMETHYLTRANSFERASE, MITOCHONDRIAL"/>
    <property type="match status" value="1"/>
</dbReference>
<reference evidence="11" key="1">
    <citation type="submission" date="2016-02" db="EMBL/GenBank/DDBJ databases">
        <title>Halorhodospira halochloris DSM-1059 complete genome, version 2.</title>
        <authorList>
            <person name="Tsukatani Y."/>
        </authorList>
    </citation>
    <scope>NUCLEOTIDE SEQUENCE</scope>
    <source>
        <strain evidence="11">DSM 1059</strain>
    </source>
</reference>
<dbReference type="InterPro" id="IPR013977">
    <property type="entry name" value="GcvT_C"/>
</dbReference>
<organism evidence="11 12">
    <name type="scientific">Halorhodospira halochloris</name>
    <name type="common">Ectothiorhodospira halochloris</name>
    <dbReference type="NCBI Taxonomy" id="1052"/>
    <lineage>
        <taxon>Bacteria</taxon>
        <taxon>Pseudomonadati</taxon>
        <taxon>Pseudomonadota</taxon>
        <taxon>Gammaproteobacteria</taxon>
        <taxon>Chromatiales</taxon>
        <taxon>Ectothiorhodospiraceae</taxon>
        <taxon>Halorhodospira</taxon>
    </lineage>
</organism>
<comment type="similarity">
    <text evidence="1 7">Belongs to the GcvT family.</text>
</comment>
<dbReference type="NCBIfam" id="NF001567">
    <property type="entry name" value="PRK00389.1"/>
    <property type="match status" value="1"/>
</dbReference>
<dbReference type="SUPFAM" id="SSF101790">
    <property type="entry name" value="Aminomethyltransferase beta-barrel domain"/>
    <property type="match status" value="1"/>
</dbReference>
<dbReference type="GO" id="GO:0019464">
    <property type="term" value="P:glycine decarboxylation via glycine cleavage system"/>
    <property type="evidence" value="ECO:0007669"/>
    <property type="project" value="UniProtKB-UniRule"/>
</dbReference>
<dbReference type="Gene3D" id="3.30.1360.120">
    <property type="entry name" value="Probable tRNA modification gtpase trme, domain 1"/>
    <property type="match status" value="1"/>
</dbReference>
<feature type="binding site" evidence="8">
    <location>
        <position position="195"/>
    </location>
    <ligand>
        <name>substrate</name>
    </ligand>
</feature>
<dbReference type="SUPFAM" id="SSF103025">
    <property type="entry name" value="Folate-binding domain"/>
    <property type="match status" value="1"/>
</dbReference>
<dbReference type="GO" id="GO:0008168">
    <property type="term" value="F:methyltransferase activity"/>
    <property type="evidence" value="ECO:0007669"/>
    <property type="project" value="UniProtKB-KW"/>
</dbReference>
<dbReference type="GO" id="GO:0005829">
    <property type="term" value="C:cytosol"/>
    <property type="evidence" value="ECO:0007669"/>
    <property type="project" value="TreeGrafter"/>
</dbReference>
<dbReference type="FunFam" id="3.30.70.1400:FF:000001">
    <property type="entry name" value="Aminomethyltransferase"/>
    <property type="match status" value="1"/>
</dbReference>
<dbReference type="Gene3D" id="3.30.70.1400">
    <property type="entry name" value="Aminomethyltransferase beta-barrel domains"/>
    <property type="match status" value="1"/>
</dbReference>
<comment type="subunit">
    <text evidence="7">The glycine cleavage system is composed of four proteins: P, T, L and H.</text>
</comment>
<name>A0A0X8X6X4_HALHR</name>
<comment type="catalytic activity">
    <reaction evidence="6 7">
        <text>N(6)-[(R)-S(8)-aminomethyldihydrolipoyl]-L-lysyl-[protein] + (6S)-5,6,7,8-tetrahydrofolate = N(6)-[(R)-dihydrolipoyl]-L-lysyl-[protein] + (6R)-5,10-methylene-5,6,7,8-tetrahydrofolate + NH4(+)</text>
        <dbReference type="Rhea" id="RHEA:16945"/>
        <dbReference type="Rhea" id="RHEA-COMP:10475"/>
        <dbReference type="Rhea" id="RHEA-COMP:10492"/>
        <dbReference type="ChEBI" id="CHEBI:15636"/>
        <dbReference type="ChEBI" id="CHEBI:28938"/>
        <dbReference type="ChEBI" id="CHEBI:57453"/>
        <dbReference type="ChEBI" id="CHEBI:83100"/>
        <dbReference type="ChEBI" id="CHEBI:83143"/>
        <dbReference type="EC" id="2.1.2.10"/>
    </reaction>
</comment>
<evidence type="ECO:0000256" key="6">
    <source>
        <dbReference type="ARBA" id="ARBA00047665"/>
    </source>
</evidence>
<evidence type="ECO:0000256" key="2">
    <source>
        <dbReference type="ARBA" id="ARBA00012616"/>
    </source>
</evidence>
<dbReference type="EC" id="2.1.2.10" evidence="2 7"/>
<evidence type="ECO:0000256" key="5">
    <source>
        <dbReference type="ARBA" id="ARBA00031395"/>
    </source>
</evidence>
<feature type="domain" description="GCVT N-terminal" evidence="9">
    <location>
        <begin position="7"/>
        <end position="257"/>
    </location>
</feature>
<dbReference type="GO" id="GO:0004047">
    <property type="term" value="F:aminomethyltransferase activity"/>
    <property type="evidence" value="ECO:0007669"/>
    <property type="project" value="UniProtKB-UniRule"/>
</dbReference>
<dbReference type="Gene3D" id="4.10.1250.10">
    <property type="entry name" value="Aminomethyltransferase fragment"/>
    <property type="match status" value="1"/>
</dbReference>
<evidence type="ECO:0000256" key="8">
    <source>
        <dbReference type="PIRSR" id="PIRSR006487-1"/>
    </source>
</evidence>
<feature type="domain" description="Aminomethyltransferase C-terminal" evidence="10">
    <location>
        <begin position="280"/>
        <end position="353"/>
    </location>
</feature>
<evidence type="ECO:0000256" key="4">
    <source>
        <dbReference type="ARBA" id="ARBA00022679"/>
    </source>
</evidence>
<dbReference type="NCBIfam" id="TIGR00528">
    <property type="entry name" value="gcvT"/>
    <property type="match status" value="1"/>
</dbReference>
<dbReference type="InterPro" id="IPR027266">
    <property type="entry name" value="TrmE/GcvT-like"/>
</dbReference>
<gene>
    <name evidence="7 11" type="primary">gcvT</name>
    <name evidence="11" type="ORF">HH1059_00360</name>
</gene>
<dbReference type="HAMAP" id="MF_00259">
    <property type="entry name" value="GcvT"/>
    <property type="match status" value="1"/>
</dbReference>
<dbReference type="InterPro" id="IPR006223">
    <property type="entry name" value="GcvT"/>
</dbReference>
<dbReference type="KEGG" id="hhk:HH1059_00360"/>
<dbReference type="Pfam" id="PF01571">
    <property type="entry name" value="GCV_T"/>
    <property type="match status" value="1"/>
</dbReference>
<dbReference type="Proteomes" id="UP000218890">
    <property type="component" value="Chromosome"/>
</dbReference>